<feature type="binding site" evidence="3">
    <location>
        <position position="321"/>
    </location>
    <ligand>
        <name>substrate</name>
    </ligand>
</feature>
<comment type="catalytic activity">
    <reaction evidence="3">
        <text>(S)-malate = fumarate + H2O</text>
        <dbReference type="Rhea" id="RHEA:12460"/>
        <dbReference type="ChEBI" id="CHEBI:15377"/>
        <dbReference type="ChEBI" id="CHEBI:15589"/>
        <dbReference type="ChEBI" id="CHEBI:29806"/>
        <dbReference type="EC" id="4.2.1.2"/>
    </reaction>
</comment>
<comment type="pathway">
    <text evidence="3">Carbohydrate metabolism; tricarboxylic acid cycle; (S)-malate from fumarate: step 1/1.</text>
</comment>
<gene>
    <name evidence="3" type="primary">fumC</name>
    <name evidence="6" type="ORF">DEH84_03825</name>
</gene>
<evidence type="ECO:0000256" key="1">
    <source>
        <dbReference type="ARBA" id="ARBA00009084"/>
    </source>
</evidence>
<dbReference type="FunFam" id="1.10.275.10:FF:000001">
    <property type="entry name" value="Fumarate hydratase, mitochondrial"/>
    <property type="match status" value="1"/>
</dbReference>
<dbReference type="Proteomes" id="UP000244892">
    <property type="component" value="Chromosome"/>
</dbReference>
<feature type="site" description="Important for catalytic activity" evidence="3">
    <location>
        <position position="333"/>
    </location>
</feature>
<dbReference type="InterPro" id="IPR008948">
    <property type="entry name" value="L-Aspartase-like"/>
</dbReference>
<feature type="domain" description="Fumarate lyase N-terminal" evidence="4">
    <location>
        <begin position="14"/>
        <end position="344"/>
    </location>
</feature>
<dbReference type="SUPFAM" id="SSF48557">
    <property type="entry name" value="L-aspartase-like"/>
    <property type="match status" value="1"/>
</dbReference>
<dbReference type="InterPro" id="IPR018951">
    <property type="entry name" value="Fumarase_C_C"/>
</dbReference>
<dbReference type="FunFam" id="1.20.200.10:FF:000001">
    <property type="entry name" value="Fumarate hydratase, mitochondrial"/>
    <property type="match status" value="1"/>
</dbReference>
<evidence type="ECO:0000259" key="4">
    <source>
        <dbReference type="Pfam" id="PF00206"/>
    </source>
</evidence>
<dbReference type="PROSITE" id="PS00163">
    <property type="entry name" value="FUMARATE_LYASES"/>
    <property type="match status" value="1"/>
</dbReference>
<dbReference type="InterPro" id="IPR024083">
    <property type="entry name" value="Fumarase/histidase_N"/>
</dbReference>
<dbReference type="GO" id="GO:0006099">
    <property type="term" value="P:tricarboxylic acid cycle"/>
    <property type="evidence" value="ECO:0007669"/>
    <property type="project" value="UniProtKB-UniRule"/>
</dbReference>
<dbReference type="Gene3D" id="1.20.200.10">
    <property type="entry name" value="Fumarase/aspartase (Central domain)"/>
    <property type="match status" value="1"/>
</dbReference>
<dbReference type="Pfam" id="PF10415">
    <property type="entry name" value="FumaraseC_C"/>
    <property type="match status" value="1"/>
</dbReference>
<feature type="binding site" evidence="3">
    <location>
        <begin position="326"/>
        <end position="328"/>
    </location>
    <ligand>
        <name>substrate</name>
    </ligand>
</feature>
<reference evidence="6 7" key="1">
    <citation type="submission" date="2018-05" db="EMBL/GenBank/DDBJ databases">
        <title>complete genome sequence of Aquabacterium olei NBRC 110486.</title>
        <authorList>
            <person name="Tang B."/>
            <person name="Chang J."/>
            <person name="Zhang L."/>
            <person name="Yang H."/>
        </authorList>
    </citation>
    <scope>NUCLEOTIDE SEQUENCE [LARGE SCALE GENOMIC DNA]</scope>
    <source>
        <strain evidence="6 7">NBRC 110486</strain>
    </source>
</reference>
<dbReference type="PANTHER" id="PTHR11444:SF1">
    <property type="entry name" value="FUMARATE HYDRATASE, MITOCHONDRIAL"/>
    <property type="match status" value="1"/>
</dbReference>
<name>A0A2U8FWA9_9BURK</name>
<protein>
    <recommendedName>
        <fullName evidence="3">Fumarate hydratase class II</fullName>
        <shortName evidence="3">Fumarase C</shortName>
        <ecNumber evidence="3">4.2.1.2</ecNumber>
    </recommendedName>
    <alternativeName>
        <fullName evidence="3">Aerobic fumarase</fullName>
    </alternativeName>
    <alternativeName>
        <fullName evidence="3">Iron-independent fumarase</fullName>
    </alternativeName>
</protein>
<proteinExistence type="inferred from homology"/>
<feature type="active site" evidence="3">
    <location>
        <position position="320"/>
    </location>
</feature>
<dbReference type="GO" id="GO:0006108">
    <property type="term" value="P:malate metabolic process"/>
    <property type="evidence" value="ECO:0007669"/>
    <property type="project" value="TreeGrafter"/>
</dbReference>
<sequence length="461" mass="48537">MSTTPTRTEHDALGAVEVSTDVLWGAQTQRALHHFAISTETLPPELIRALAFVKQACARTNAALGELPTPVAQAIEAATHEVLAGAHDAQFPLRVWQSGSGTQTNMNMNEVLAHRATALLRSQGNTDAEVHPNDHVNRSQSSNDVFPTALHVACALGVQHHLLPALGALRGTLHAKAAAYGGLVKIGRTHLQDAVPLTLGQELSGYEAQLAQAEAGIVHALSAVCALAIGGTAVGTGLNAPTGFGEGVARDLAHSLSLPFTTAPNRFAVIAAHDAIVALHGSLKVLAVALMKLANDLRWLASGPRCGLGELRLPANEPGSSIMPGKVNPSQCEAMLMLCVQVLGNDTVVGFAGASGNFELNTFKPVMAHNVLQSLRLLADGCARFEAHCLRGMTADEPRIAALRDRTLMLVTALTPHIGYDRAAAIALDAHAQDITLREAAQAHGVDMALFDHWVRADRMV</sequence>
<feature type="binding site" evidence="3">
    <location>
        <position position="189"/>
    </location>
    <ligand>
        <name>substrate</name>
    </ligand>
</feature>
<keyword evidence="3" id="KW-0816">Tricarboxylic acid cycle</keyword>
<dbReference type="GO" id="GO:0005737">
    <property type="term" value="C:cytoplasm"/>
    <property type="evidence" value="ECO:0007669"/>
    <property type="project" value="UniProtKB-SubCell"/>
</dbReference>
<comment type="subcellular location">
    <subcellularLocation>
        <location evidence="3">Cytoplasm</location>
    </subcellularLocation>
</comment>
<evidence type="ECO:0000313" key="6">
    <source>
        <dbReference type="EMBL" id="AWI55088.1"/>
    </source>
</evidence>
<dbReference type="PRINTS" id="PR00149">
    <property type="entry name" value="FUMRATELYASE"/>
</dbReference>
<dbReference type="Gene3D" id="1.10.275.10">
    <property type="entry name" value="Fumarase/aspartase (N-terminal domain)"/>
    <property type="match status" value="1"/>
</dbReference>
<dbReference type="HAMAP" id="MF_00743">
    <property type="entry name" value="FumaraseC"/>
    <property type="match status" value="1"/>
</dbReference>
<keyword evidence="3" id="KW-0963">Cytoplasm</keyword>
<dbReference type="UniPathway" id="UPA00223">
    <property type="reaction ID" value="UER01007"/>
</dbReference>
<evidence type="ECO:0000256" key="3">
    <source>
        <dbReference type="HAMAP-Rule" id="MF_00743"/>
    </source>
</evidence>
<dbReference type="RefSeq" id="WP_109038207.1">
    <property type="nucleotide sequence ID" value="NZ_CP029210.1"/>
</dbReference>
<dbReference type="PANTHER" id="PTHR11444">
    <property type="entry name" value="ASPARTATEAMMONIA/ARGININOSUCCINATE/ADENYLOSUCCINATE LYASE"/>
    <property type="match status" value="1"/>
</dbReference>
<comment type="subunit">
    <text evidence="3">Homotetramer.</text>
</comment>
<dbReference type="OrthoDB" id="9802809at2"/>
<feature type="binding site" evidence="3">
    <location>
        <begin position="100"/>
        <end position="102"/>
    </location>
    <ligand>
        <name>substrate</name>
    </ligand>
</feature>
<keyword evidence="7" id="KW-1185">Reference proteome</keyword>
<feature type="domain" description="Fumarase C C-terminal" evidence="5">
    <location>
        <begin position="410"/>
        <end position="461"/>
    </location>
</feature>
<comment type="similarity">
    <text evidence="1 3">Belongs to the class-II fumarase/aspartase family. Fumarase subfamily.</text>
</comment>
<dbReference type="AlphaFoldDB" id="A0A2U8FWA9"/>
<feature type="active site" description="Proton donor/acceptor" evidence="3">
    <location>
        <position position="190"/>
    </location>
</feature>
<dbReference type="KEGG" id="aon:DEH84_03825"/>
<dbReference type="Gene3D" id="1.10.40.30">
    <property type="entry name" value="Fumarase/aspartase (C-terminal domain)"/>
    <property type="match status" value="1"/>
</dbReference>
<organism evidence="6 7">
    <name type="scientific">Aquabacterium olei</name>
    <dbReference type="NCBI Taxonomy" id="1296669"/>
    <lineage>
        <taxon>Bacteria</taxon>
        <taxon>Pseudomonadati</taxon>
        <taxon>Pseudomonadota</taxon>
        <taxon>Betaproteobacteria</taxon>
        <taxon>Burkholderiales</taxon>
        <taxon>Aquabacterium</taxon>
    </lineage>
</organism>
<dbReference type="GO" id="GO:0004333">
    <property type="term" value="F:fumarate hydratase activity"/>
    <property type="evidence" value="ECO:0007669"/>
    <property type="project" value="UniProtKB-UniRule"/>
</dbReference>
<evidence type="ECO:0000256" key="2">
    <source>
        <dbReference type="ARBA" id="ARBA00023239"/>
    </source>
</evidence>
<evidence type="ECO:0000259" key="5">
    <source>
        <dbReference type="Pfam" id="PF10415"/>
    </source>
</evidence>
<dbReference type="Pfam" id="PF00206">
    <property type="entry name" value="Lyase_1"/>
    <property type="match status" value="1"/>
</dbReference>
<dbReference type="InterPro" id="IPR005677">
    <property type="entry name" value="Fum_hydII"/>
</dbReference>
<dbReference type="InterPro" id="IPR022761">
    <property type="entry name" value="Fumarate_lyase_N"/>
</dbReference>
<comment type="miscellaneous">
    <text evidence="3">There are 2 substrate-binding sites: the catalytic A site, and the non-catalytic B site that may play a role in the transfer of substrate or product between the active site and the solvent. Alternatively, the B site may bind allosteric effectors.</text>
</comment>
<comment type="function">
    <text evidence="3">Involved in the TCA cycle. Catalyzes the stereospecific interconversion of fumarate to L-malate.</text>
</comment>
<accession>A0A2U8FWA9</accession>
<dbReference type="CDD" id="cd01362">
    <property type="entry name" value="Fumarase_classII"/>
    <property type="match status" value="1"/>
</dbReference>
<feature type="binding site" description="in site B" evidence="3">
    <location>
        <begin position="131"/>
        <end position="134"/>
    </location>
    <ligand>
        <name>substrate</name>
    </ligand>
</feature>
<dbReference type="InterPro" id="IPR000362">
    <property type="entry name" value="Fumarate_lyase_fam"/>
</dbReference>
<feature type="binding site" evidence="3">
    <location>
        <begin position="141"/>
        <end position="143"/>
    </location>
    <ligand>
        <name>substrate</name>
    </ligand>
</feature>
<dbReference type="InterPro" id="IPR020557">
    <property type="entry name" value="Fumarate_lyase_CS"/>
</dbReference>
<evidence type="ECO:0000313" key="7">
    <source>
        <dbReference type="Proteomes" id="UP000244892"/>
    </source>
</evidence>
<keyword evidence="2 3" id="KW-0456">Lyase</keyword>
<dbReference type="EMBL" id="CP029210">
    <property type="protein sequence ID" value="AWI55088.1"/>
    <property type="molecule type" value="Genomic_DNA"/>
</dbReference>
<dbReference type="EC" id="4.2.1.2" evidence="3"/>
<dbReference type="FunFam" id="1.10.40.30:FF:000002">
    <property type="entry name" value="Fumarate hydratase class II"/>
    <property type="match status" value="1"/>
</dbReference>
<dbReference type="GO" id="GO:0006106">
    <property type="term" value="P:fumarate metabolic process"/>
    <property type="evidence" value="ECO:0007669"/>
    <property type="project" value="InterPro"/>
</dbReference>